<reference evidence="3 4" key="1">
    <citation type="journal article" date="2014" name="Int. J. Syst. Evol. Microbiol.">
        <title>Celeribacter indicus sp. nov., a polycyclic aromatic hydrocarbon-degrading bacterium from deep-sea sediment and reclassification of Huaishuia halophila as Celeribacter halophilus comb. nov.</title>
        <authorList>
            <person name="Lai Q."/>
            <person name="Cao J."/>
            <person name="Yuan J."/>
            <person name="Li F."/>
            <person name="Shao Z."/>
        </authorList>
    </citation>
    <scope>NUCLEOTIDE SEQUENCE [LARGE SCALE GENOMIC DNA]</scope>
    <source>
        <strain evidence="3">P73</strain>
    </source>
</reference>
<dbReference type="PANTHER" id="PTHR39176:SF1">
    <property type="entry name" value="PERIPLASMIC PROTEIN"/>
    <property type="match status" value="1"/>
</dbReference>
<dbReference type="OrthoDB" id="7340239at2"/>
<feature type="chain" id="PRO_5002114154" description="Lysozyme inhibitor LprI-like N-terminal domain-containing protein" evidence="1">
    <location>
        <begin position="20"/>
        <end position="124"/>
    </location>
</feature>
<gene>
    <name evidence="3" type="ORF">P73_3394</name>
</gene>
<dbReference type="STRING" id="1208324.P73_3394"/>
<feature type="signal peptide" evidence="1">
    <location>
        <begin position="1"/>
        <end position="19"/>
    </location>
</feature>
<dbReference type="RefSeq" id="WP_052453378.1">
    <property type="nucleotide sequence ID" value="NZ_CP004393.1"/>
</dbReference>
<evidence type="ECO:0000256" key="1">
    <source>
        <dbReference type="SAM" id="SignalP"/>
    </source>
</evidence>
<dbReference type="Gene3D" id="1.20.1270.180">
    <property type="match status" value="1"/>
</dbReference>
<keyword evidence="4" id="KW-1185">Reference proteome</keyword>
<dbReference type="InterPro" id="IPR009739">
    <property type="entry name" value="LprI-like_N"/>
</dbReference>
<dbReference type="Pfam" id="PF07007">
    <property type="entry name" value="LprI"/>
    <property type="match status" value="1"/>
</dbReference>
<dbReference type="EMBL" id="CP004393">
    <property type="protein sequence ID" value="AJE48109.1"/>
    <property type="molecule type" value="Genomic_DNA"/>
</dbReference>
<organism evidence="3 4">
    <name type="scientific">Celeribacter indicus</name>
    <dbReference type="NCBI Taxonomy" id="1208324"/>
    <lineage>
        <taxon>Bacteria</taxon>
        <taxon>Pseudomonadati</taxon>
        <taxon>Pseudomonadota</taxon>
        <taxon>Alphaproteobacteria</taxon>
        <taxon>Rhodobacterales</taxon>
        <taxon>Roseobacteraceae</taxon>
        <taxon>Celeribacter</taxon>
    </lineage>
</organism>
<name>A0A0B5DYP5_9RHOB</name>
<evidence type="ECO:0000313" key="3">
    <source>
        <dbReference type="EMBL" id="AJE48109.1"/>
    </source>
</evidence>
<evidence type="ECO:0000259" key="2">
    <source>
        <dbReference type="Pfam" id="PF07007"/>
    </source>
</evidence>
<dbReference type="Proteomes" id="UP000031521">
    <property type="component" value="Chromosome"/>
</dbReference>
<sequence>MKPVHVLFAAWLLPAPALAQEVDCASAMTQTDMNICAARAHAAADADLNETYRAAMDSLSAGRPEVAGALRDAQRKWIPYRDAACAAEGAVYEGGSIRPLIVSSCLERLTRVRTADIRAAYEMK</sequence>
<keyword evidence="1" id="KW-0732">Signal</keyword>
<feature type="domain" description="Lysozyme inhibitor LprI-like N-terminal" evidence="2">
    <location>
        <begin position="25"/>
        <end position="116"/>
    </location>
</feature>
<proteinExistence type="predicted"/>
<protein>
    <recommendedName>
        <fullName evidence="2">Lysozyme inhibitor LprI-like N-terminal domain-containing protein</fullName>
    </recommendedName>
</protein>
<evidence type="ECO:0000313" key="4">
    <source>
        <dbReference type="Proteomes" id="UP000031521"/>
    </source>
</evidence>
<dbReference type="KEGG" id="cid:P73_3394"/>
<accession>A0A0B5DYP5</accession>
<dbReference type="HOGENOM" id="CLU_128596_4_1_5"/>
<dbReference type="PANTHER" id="PTHR39176">
    <property type="entry name" value="PERIPLASMIC PROTEIN-RELATED"/>
    <property type="match status" value="1"/>
</dbReference>
<dbReference type="AlphaFoldDB" id="A0A0B5DYP5"/>